<dbReference type="GO" id="GO:0007017">
    <property type="term" value="P:microtubule-based process"/>
    <property type="evidence" value="ECO:0007669"/>
    <property type="project" value="InterPro"/>
</dbReference>
<dbReference type="PROSITE" id="PS50231">
    <property type="entry name" value="RICIN_B_LECTIN"/>
    <property type="match status" value="1"/>
</dbReference>
<keyword evidence="6" id="KW-0378">Hydrolase</keyword>
<dbReference type="GO" id="GO:0004653">
    <property type="term" value="F:polypeptide N-acetylgalactosaminyltransferase activity"/>
    <property type="evidence" value="ECO:0007669"/>
    <property type="project" value="TreeGrafter"/>
</dbReference>
<dbReference type="OrthoDB" id="6119243at2759"/>
<dbReference type="GO" id="GO:0005794">
    <property type="term" value="C:Golgi apparatus"/>
    <property type="evidence" value="ECO:0007669"/>
    <property type="project" value="TreeGrafter"/>
</dbReference>
<evidence type="ECO:0000256" key="6">
    <source>
        <dbReference type="ARBA" id="ARBA00022801"/>
    </source>
</evidence>
<evidence type="ECO:0000256" key="8">
    <source>
        <dbReference type="ARBA" id="ARBA00023157"/>
    </source>
</evidence>
<evidence type="ECO:0000313" key="11">
    <source>
        <dbReference type="EMBL" id="PVD30503.1"/>
    </source>
</evidence>
<dbReference type="InterPro" id="IPR003008">
    <property type="entry name" value="Tubulin_FtsZ_GTPase"/>
</dbReference>
<comment type="caution">
    <text evidence="11">The sequence shown here is derived from an EMBL/GenBank/DDBJ whole genome shotgun (WGS) entry which is preliminary data.</text>
</comment>
<organism evidence="11 12">
    <name type="scientific">Pomacea canaliculata</name>
    <name type="common">Golden apple snail</name>
    <dbReference type="NCBI Taxonomy" id="400727"/>
    <lineage>
        <taxon>Eukaryota</taxon>
        <taxon>Metazoa</taxon>
        <taxon>Spiralia</taxon>
        <taxon>Lophotrochozoa</taxon>
        <taxon>Mollusca</taxon>
        <taxon>Gastropoda</taxon>
        <taxon>Caenogastropoda</taxon>
        <taxon>Architaenioglossa</taxon>
        <taxon>Ampullarioidea</taxon>
        <taxon>Ampullariidae</taxon>
        <taxon>Pomacea</taxon>
    </lineage>
</organism>
<dbReference type="Proteomes" id="UP000245119">
    <property type="component" value="Linkage Group LG5"/>
</dbReference>
<sequence>MTFAVRCRLASKSFIRHQVHLAVDMRECISVHVGQAGVQIGNACWELYCLEHGIQPDGQMPSDKTIGGGDDSFNTFFSETGAGKHVPRAVFVDLEPTVVAHLGEKLKKYVEDTWHMERLEPLLARIKEDRTAVLCPEIDLIDKDTLEYGGTGSYSVGGFWWSLHFSWRPISPREKERRAAHPEGSVSPIRLEPILAEIKRDRTVVACPIIDAIDDFTLAYSLTGGYNVGGFTWSGHFTWRDVPEEDKLHRAYTDPVRSPTMAGGLFAADRKYFFEIGGYDPGMDVWGGENLEISFRGQDYGDISERVALRKKLNCHSFKWFLENVYPEKFILDEHVRAWGMVRNPASNQCLDTLQKDEKTEFEMGLFSCQNGASANQVFSLSFDDELRREEGCLDTSGQEGSHLILRQCHHLKTSMKWKHDKENNKIIHADSGRCLDAAGQQSNGYVVIKDCQAVDSQVWIFQHYLD</sequence>
<dbReference type="InterPro" id="IPR000772">
    <property type="entry name" value="Ricin_B_lectin"/>
</dbReference>
<keyword evidence="12" id="KW-1185">Reference proteome</keyword>
<dbReference type="Gene3D" id="3.90.550.10">
    <property type="entry name" value="Spore Coat Polysaccharide Biosynthesis Protein SpsA, Chain A"/>
    <property type="match status" value="3"/>
</dbReference>
<dbReference type="PANTHER" id="PTHR11675">
    <property type="entry name" value="N-ACETYLGALACTOSAMINYLTRANSFERASE"/>
    <property type="match status" value="1"/>
</dbReference>
<evidence type="ECO:0000256" key="4">
    <source>
        <dbReference type="ARBA" id="ARBA00022734"/>
    </source>
</evidence>
<dbReference type="GO" id="GO:0030246">
    <property type="term" value="F:carbohydrate binding"/>
    <property type="evidence" value="ECO:0007669"/>
    <property type="project" value="UniProtKB-KW"/>
</dbReference>
<keyword evidence="5" id="KW-0547">Nucleotide-binding</keyword>
<dbReference type="GO" id="GO:0005525">
    <property type="term" value="F:GTP binding"/>
    <property type="evidence" value="ECO:0007669"/>
    <property type="project" value="UniProtKB-KW"/>
</dbReference>
<dbReference type="EMBL" id="PZQS01000005">
    <property type="protein sequence ID" value="PVD30503.1"/>
    <property type="molecule type" value="Genomic_DNA"/>
</dbReference>
<dbReference type="InterPro" id="IPR000217">
    <property type="entry name" value="Tubulin"/>
</dbReference>
<dbReference type="Pfam" id="PF00652">
    <property type="entry name" value="Ricin_B_lectin"/>
    <property type="match status" value="1"/>
</dbReference>
<dbReference type="InterPro" id="IPR027791">
    <property type="entry name" value="Galactosyl_T_C"/>
</dbReference>
<evidence type="ECO:0000256" key="9">
    <source>
        <dbReference type="ARBA" id="ARBA00049117"/>
    </source>
</evidence>
<evidence type="ECO:0000256" key="1">
    <source>
        <dbReference type="ARBA" id="ARBA00009636"/>
    </source>
</evidence>
<reference evidence="11 12" key="1">
    <citation type="submission" date="2018-04" db="EMBL/GenBank/DDBJ databases">
        <title>The genome of golden apple snail Pomacea canaliculata provides insight into stress tolerance and invasive adaptation.</title>
        <authorList>
            <person name="Liu C."/>
            <person name="Liu B."/>
            <person name="Ren Y."/>
            <person name="Zhang Y."/>
            <person name="Wang H."/>
            <person name="Li S."/>
            <person name="Jiang F."/>
            <person name="Yin L."/>
            <person name="Zhang G."/>
            <person name="Qian W."/>
            <person name="Fan W."/>
        </authorList>
    </citation>
    <scope>NUCLEOTIDE SEQUENCE [LARGE SCALE GENOMIC DNA]</scope>
    <source>
        <strain evidence="11">SZHN2017</strain>
        <tissue evidence="11">Muscle</tissue>
    </source>
</reference>
<gene>
    <name evidence="11" type="ORF">C0Q70_09770</name>
</gene>
<dbReference type="InterPro" id="IPR029044">
    <property type="entry name" value="Nucleotide-diphossugar_trans"/>
</dbReference>
<evidence type="ECO:0000313" key="12">
    <source>
        <dbReference type="Proteomes" id="UP000245119"/>
    </source>
</evidence>
<dbReference type="Gene3D" id="3.40.50.1440">
    <property type="entry name" value="Tubulin/FtsZ, GTPase domain"/>
    <property type="match status" value="1"/>
</dbReference>
<proteinExistence type="inferred from homology"/>
<evidence type="ECO:0000256" key="5">
    <source>
        <dbReference type="ARBA" id="ARBA00022741"/>
    </source>
</evidence>
<dbReference type="PANTHER" id="PTHR11675:SF43">
    <property type="entry name" value="POLYPEPTIDE N-ACETYLGALACTOSAMINYLTRANSFERASE 1"/>
    <property type="match status" value="1"/>
</dbReference>
<dbReference type="GO" id="GO:0016787">
    <property type="term" value="F:hydrolase activity"/>
    <property type="evidence" value="ECO:0007669"/>
    <property type="project" value="UniProtKB-KW"/>
</dbReference>
<dbReference type="CDD" id="cd23459">
    <property type="entry name" value="beta-trefoil_Ricin_Pgant1-like"/>
    <property type="match status" value="1"/>
</dbReference>
<dbReference type="InterPro" id="IPR036525">
    <property type="entry name" value="Tubulin/FtsZ_GTPase_sf"/>
</dbReference>
<dbReference type="FunFam" id="3.40.50.1440:FF:000079">
    <property type="entry name" value="Tubulin, alpha 4-like"/>
    <property type="match status" value="1"/>
</dbReference>
<dbReference type="Gene3D" id="2.80.10.50">
    <property type="match status" value="1"/>
</dbReference>
<keyword evidence="3" id="KW-0493">Microtubule</keyword>
<dbReference type="SMART" id="SM00458">
    <property type="entry name" value="RICIN"/>
    <property type="match status" value="1"/>
</dbReference>
<name>A0A2T7PAQ6_POMCA</name>
<dbReference type="AlphaFoldDB" id="A0A2T7PAQ6"/>
<dbReference type="Pfam" id="PF02709">
    <property type="entry name" value="Glyco_transf_7C"/>
    <property type="match status" value="1"/>
</dbReference>
<protein>
    <recommendedName>
        <fullName evidence="10">Ricin B lectin domain-containing protein</fullName>
    </recommendedName>
</protein>
<dbReference type="InterPro" id="IPR035992">
    <property type="entry name" value="Ricin_B-like_lectins"/>
</dbReference>
<keyword evidence="2" id="KW-0808">Transferase</keyword>
<dbReference type="SUPFAM" id="SSF50370">
    <property type="entry name" value="Ricin B-like lectins"/>
    <property type="match status" value="1"/>
</dbReference>
<keyword evidence="4" id="KW-0430">Lectin</keyword>
<dbReference type="Pfam" id="PF00091">
    <property type="entry name" value="Tubulin"/>
    <property type="match status" value="1"/>
</dbReference>
<keyword evidence="8" id="KW-1015">Disulfide bond</keyword>
<dbReference type="GO" id="GO:0005874">
    <property type="term" value="C:microtubule"/>
    <property type="evidence" value="ECO:0007669"/>
    <property type="project" value="UniProtKB-KW"/>
</dbReference>
<dbReference type="GO" id="GO:0006493">
    <property type="term" value="P:protein O-linked glycosylation"/>
    <property type="evidence" value="ECO:0007669"/>
    <property type="project" value="TreeGrafter"/>
</dbReference>
<dbReference type="SUPFAM" id="SSF52490">
    <property type="entry name" value="Tubulin nucleotide-binding domain-like"/>
    <property type="match status" value="1"/>
</dbReference>
<keyword evidence="7" id="KW-0342">GTP-binding</keyword>
<feature type="domain" description="Ricin B lectin" evidence="10">
    <location>
        <begin position="338"/>
        <end position="463"/>
    </location>
</feature>
<evidence type="ECO:0000256" key="2">
    <source>
        <dbReference type="ARBA" id="ARBA00022679"/>
    </source>
</evidence>
<dbReference type="SUPFAM" id="SSF53448">
    <property type="entry name" value="Nucleotide-diphospho-sugar transferases"/>
    <property type="match status" value="1"/>
</dbReference>
<dbReference type="PRINTS" id="PR01161">
    <property type="entry name" value="TUBULIN"/>
</dbReference>
<dbReference type="InterPro" id="IPR002452">
    <property type="entry name" value="Alpha_tubulin"/>
</dbReference>
<evidence type="ECO:0000259" key="10">
    <source>
        <dbReference type="SMART" id="SM00458"/>
    </source>
</evidence>
<comment type="similarity">
    <text evidence="1">Belongs to the tubulin family.</text>
</comment>
<dbReference type="PRINTS" id="PR01162">
    <property type="entry name" value="ALPHATUBULIN"/>
</dbReference>
<evidence type="ECO:0000256" key="7">
    <source>
        <dbReference type="ARBA" id="ARBA00023134"/>
    </source>
</evidence>
<dbReference type="GO" id="GO:0005200">
    <property type="term" value="F:structural constituent of cytoskeleton"/>
    <property type="evidence" value="ECO:0007669"/>
    <property type="project" value="InterPro"/>
</dbReference>
<evidence type="ECO:0000256" key="3">
    <source>
        <dbReference type="ARBA" id="ARBA00022701"/>
    </source>
</evidence>
<comment type="catalytic activity">
    <reaction evidence="9">
        <text>GTP + H2O = GDP + phosphate + H(+)</text>
        <dbReference type="Rhea" id="RHEA:19669"/>
        <dbReference type="ChEBI" id="CHEBI:15377"/>
        <dbReference type="ChEBI" id="CHEBI:15378"/>
        <dbReference type="ChEBI" id="CHEBI:37565"/>
        <dbReference type="ChEBI" id="CHEBI:43474"/>
        <dbReference type="ChEBI" id="CHEBI:58189"/>
    </reaction>
    <physiologicalReaction direction="left-to-right" evidence="9">
        <dbReference type="Rhea" id="RHEA:19670"/>
    </physiologicalReaction>
</comment>
<accession>A0A2T7PAQ6</accession>